<dbReference type="AlphaFoldDB" id="A0A3B5QRP2"/>
<dbReference type="InParanoid" id="A0A3B5QRP2"/>
<dbReference type="InterPro" id="IPR050782">
    <property type="entry name" value="PP1_regulatory_subunit_3"/>
</dbReference>
<evidence type="ECO:0000259" key="1">
    <source>
        <dbReference type="PROSITE" id="PS51159"/>
    </source>
</evidence>
<dbReference type="GeneID" id="102227989"/>
<dbReference type="GO" id="GO:2001069">
    <property type="term" value="F:glycogen binding"/>
    <property type="evidence" value="ECO:0007669"/>
    <property type="project" value="TreeGrafter"/>
</dbReference>
<dbReference type="PANTHER" id="PTHR12307:SF13">
    <property type="entry name" value="PROTEIN PHOSPHATASE 1 REGULATORY SUBUNIT 3B"/>
    <property type="match status" value="1"/>
</dbReference>
<keyword evidence="3" id="KW-1185">Reference proteome</keyword>
<feature type="domain" description="CBM21" evidence="1">
    <location>
        <begin position="234"/>
        <end position="342"/>
    </location>
</feature>
<dbReference type="InterPro" id="IPR005036">
    <property type="entry name" value="CBM21_dom"/>
</dbReference>
<dbReference type="GeneTree" id="ENSGT00940000159475"/>
<sequence length="390" mass="44122">MLSQVPPGFSRFLQVPQAGPSLPLLHRKQTVSPVITPPARALIGCVDVFTWLLRGSLKWRLKRAAAPSCSVTAERGGRPIRCVGGDGTATRQMFLRTCSSALFMFPPEPDMPMDVTIPLFLSKEEFVFSTPSTVQKSVRSSCLRFQDTTCINKTEPEDGAITNKDTKKKKRVTFADHKGLSLTKVKIFSKFTDPIKIPVNIQEMLSAKLTLSSTEEDKLVLDFTQPSSDYLLFRQNLEQNLVSLEHCMLKEKAFAGTVKVKNVSFEKSVMVRVTFDSWKSHTDVGCEYVKDTYPTSYSDTFSFEVSLPADMWPNEQVEFAVCYKVSGNEYWDSNQGKNYRIVWSYMKKNRHSDSSQFGIHFDRYGSPTCSHGLFPDWPSYAGYENIGPYY</sequence>
<accession>A0A3B5QRP2</accession>
<dbReference type="KEGG" id="xma:102227989"/>
<dbReference type="Gene3D" id="2.60.40.2440">
    <property type="entry name" value="Carbohydrate binding type-21 domain"/>
    <property type="match status" value="1"/>
</dbReference>
<dbReference type="STRING" id="8083.ENSXMAP00000033838"/>
<reference evidence="2" key="3">
    <citation type="submission" date="2025-08" db="UniProtKB">
        <authorList>
            <consortium name="Ensembl"/>
        </authorList>
    </citation>
    <scope>IDENTIFICATION</scope>
    <source>
        <strain evidence="2">JP 163 A</strain>
    </source>
</reference>
<dbReference type="InterPro" id="IPR038175">
    <property type="entry name" value="CBM21_dom_sf"/>
</dbReference>
<evidence type="ECO:0000313" key="2">
    <source>
        <dbReference type="Ensembl" id="ENSXMAP00000033838.1"/>
    </source>
</evidence>
<dbReference type="GO" id="GO:0000164">
    <property type="term" value="C:protein phosphatase type 1 complex"/>
    <property type="evidence" value="ECO:0007669"/>
    <property type="project" value="TreeGrafter"/>
</dbReference>
<dbReference type="CTD" id="79660"/>
<evidence type="ECO:0000313" key="3">
    <source>
        <dbReference type="Proteomes" id="UP000002852"/>
    </source>
</evidence>
<protein>
    <submittedName>
        <fullName evidence="2">Protein phosphatase 1, regulatory subunit 3B</fullName>
    </submittedName>
</protein>
<reference evidence="2" key="4">
    <citation type="submission" date="2025-09" db="UniProtKB">
        <authorList>
            <consortium name="Ensembl"/>
        </authorList>
    </citation>
    <scope>IDENTIFICATION</scope>
    <source>
        <strain evidence="2">JP 163 A</strain>
    </source>
</reference>
<dbReference type="Proteomes" id="UP000002852">
    <property type="component" value="Unassembled WGS sequence"/>
</dbReference>
<reference evidence="3" key="1">
    <citation type="submission" date="2012-01" db="EMBL/GenBank/DDBJ databases">
        <authorList>
            <person name="Walter R."/>
            <person name="Schartl M."/>
            <person name="Warren W."/>
        </authorList>
    </citation>
    <scope>NUCLEOTIDE SEQUENCE [LARGE SCALE GENOMIC DNA]</scope>
    <source>
        <strain evidence="3">JP 163 A</strain>
    </source>
</reference>
<dbReference type="PROSITE" id="PS51159">
    <property type="entry name" value="CBM21"/>
    <property type="match status" value="1"/>
</dbReference>
<dbReference type="OrthoDB" id="8942186at2759"/>
<dbReference type="FunCoup" id="A0A3B5QRP2">
    <property type="interactions" value="350"/>
</dbReference>
<dbReference type="PANTHER" id="PTHR12307">
    <property type="entry name" value="PROTEIN PHOSPHATASE 1 REGULATORY SUBUNIT"/>
    <property type="match status" value="1"/>
</dbReference>
<dbReference type="GO" id="GO:0005979">
    <property type="term" value="P:regulation of glycogen biosynthetic process"/>
    <property type="evidence" value="ECO:0007669"/>
    <property type="project" value="TreeGrafter"/>
</dbReference>
<dbReference type="RefSeq" id="XP_023194358.1">
    <property type="nucleotide sequence ID" value="XM_023338590.1"/>
</dbReference>
<dbReference type="GO" id="GO:0008157">
    <property type="term" value="F:protein phosphatase 1 binding"/>
    <property type="evidence" value="ECO:0007669"/>
    <property type="project" value="TreeGrafter"/>
</dbReference>
<proteinExistence type="predicted"/>
<dbReference type="Ensembl" id="ENSXMAT00000025135.1">
    <property type="protein sequence ID" value="ENSXMAP00000033838.1"/>
    <property type="gene ID" value="ENSXMAG00000024801.1"/>
</dbReference>
<dbReference type="Pfam" id="PF03370">
    <property type="entry name" value="CBM_21"/>
    <property type="match status" value="1"/>
</dbReference>
<reference evidence="3" key="2">
    <citation type="journal article" date="2013" name="Nat. Genet.">
        <title>The genome of the platyfish, Xiphophorus maculatus, provides insights into evolutionary adaptation and several complex traits.</title>
        <authorList>
            <person name="Schartl M."/>
            <person name="Walter R.B."/>
            <person name="Shen Y."/>
            <person name="Garcia T."/>
            <person name="Catchen J."/>
            <person name="Amores A."/>
            <person name="Braasch I."/>
            <person name="Chalopin D."/>
            <person name="Volff J.N."/>
            <person name="Lesch K.P."/>
            <person name="Bisazza A."/>
            <person name="Minx P."/>
            <person name="Hillier L."/>
            <person name="Wilson R.K."/>
            <person name="Fuerstenberg S."/>
            <person name="Boore J."/>
            <person name="Searle S."/>
            <person name="Postlethwait J.H."/>
            <person name="Warren W.C."/>
        </authorList>
    </citation>
    <scope>NUCLEOTIDE SEQUENCE [LARGE SCALE GENOMIC DNA]</scope>
    <source>
        <strain evidence="3">JP 163 A</strain>
    </source>
</reference>
<organism evidence="2 3">
    <name type="scientific">Xiphophorus maculatus</name>
    <name type="common">Southern platyfish</name>
    <name type="synonym">Platypoecilus maculatus</name>
    <dbReference type="NCBI Taxonomy" id="8083"/>
    <lineage>
        <taxon>Eukaryota</taxon>
        <taxon>Metazoa</taxon>
        <taxon>Chordata</taxon>
        <taxon>Craniata</taxon>
        <taxon>Vertebrata</taxon>
        <taxon>Euteleostomi</taxon>
        <taxon>Actinopterygii</taxon>
        <taxon>Neopterygii</taxon>
        <taxon>Teleostei</taxon>
        <taxon>Neoteleostei</taxon>
        <taxon>Acanthomorphata</taxon>
        <taxon>Ovalentaria</taxon>
        <taxon>Atherinomorphae</taxon>
        <taxon>Cyprinodontiformes</taxon>
        <taxon>Poeciliidae</taxon>
        <taxon>Poeciliinae</taxon>
        <taxon>Xiphophorus</taxon>
    </lineage>
</organism>
<name>A0A3B5QRP2_XIPMA</name>